<protein>
    <submittedName>
        <fullName evidence="3">Flagellar protein FlgN</fullName>
    </submittedName>
</protein>
<accession>A0A9Q4AYV1</accession>
<keyword evidence="3" id="KW-0282">Flagellum</keyword>
<dbReference type="InterPro" id="IPR036679">
    <property type="entry name" value="FlgN-like_sf"/>
</dbReference>
<dbReference type="InterPro" id="IPR007809">
    <property type="entry name" value="FlgN-like"/>
</dbReference>
<organism evidence="3 4">
    <name type="scientific">Salipaludibacillus agaradhaerens</name>
    <name type="common">Bacillus agaradhaerens</name>
    <dbReference type="NCBI Taxonomy" id="76935"/>
    <lineage>
        <taxon>Bacteria</taxon>
        <taxon>Bacillati</taxon>
        <taxon>Bacillota</taxon>
        <taxon>Bacilli</taxon>
        <taxon>Bacillales</taxon>
        <taxon>Bacillaceae</taxon>
    </lineage>
</organism>
<dbReference type="Pfam" id="PF05130">
    <property type="entry name" value="FlgN"/>
    <property type="match status" value="1"/>
</dbReference>
<evidence type="ECO:0000313" key="3">
    <source>
        <dbReference type="EMBL" id="MCR6095060.1"/>
    </source>
</evidence>
<gene>
    <name evidence="3" type="ORF">HXA33_00670</name>
</gene>
<keyword evidence="1" id="KW-1005">Bacterial flagellum biogenesis</keyword>
<proteinExistence type="predicted"/>
<comment type="caution">
    <text evidence="3">The sequence shown here is derived from an EMBL/GenBank/DDBJ whole genome shotgun (WGS) entry which is preliminary data.</text>
</comment>
<sequence length="166" mass="19645">MVEQLIQILQAMTVVHERFNEQAVRKEEIIKKGNIEGLEQIMKEESPFIQKLRKLENARQTVIRQWMEDKGIFEEEVTMAHLLPLFPESEREQLHYWQQRLMTEIHTLKQQNDLNHQLLEDSLRFVNFSIDVMSPKTPFSSYSHDGRNEDFEDKEGSGPSLFDSKA</sequence>
<dbReference type="RefSeq" id="WP_257819716.1">
    <property type="nucleotide sequence ID" value="NZ_JABXYM010000001.1"/>
</dbReference>
<reference evidence="3" key="1">
    <citation type="submission" date="2020-06" db="EMBL/GenBank/DDBJ databases">
        <title>Insight into the genomes of haloalkaliphilic bacilli from Kenyan soda lakes.</title>
        <authorList>
            <person name="Mwirichia R."/>
            <person name="Villamizar G.C."/>
            <person name="Poehlein A."/>
            <person name="Mugweru J."/>
            <person name="Kipnyargis A."/>
            <person name="Kiplimo D."/>
            <person name="Orwa P."/>
            <person name="Daniel R."/>
        </authorList>
    </citation>
    <scope>NUCLEOTIDE SEQUENCE</scope>
    <source>
        <strain evidence="3">B1096_S55</strain>
    </source>
</reference>
<dbReference type="Gene3D" id="1.20.58.300">
    <property type="entry name" value="FlgN-like"/>
    <property type="match status" value="1"/>
</dbReference>
<dbReference type="SUPFAM" id="SSF140566">
    <property type="entry name" value="FlgN-like"/>
    <property type="match status" value="1"/>
</dbReference>
<evidence type="ECO:0000256" key="2">
    <source>
        <dbReference type="SAM" id="MobiDB-lite"/>
    </source>
</evidence>
<keyword evidence="3" id="KW-0966">Cell projection</keyword>
<dbReference type="Proteomes" id="UP001057753">
    <property type="component" value="Unassembled WGS sequence"/>
</dbReference>
<evidence type="ECO:0000256" key="1">
    <source>
        <dbReference type="ARBA" id="ARBA00022795"/>
    </source>
</evidence>
<keyword evidence="3" id="KW-0969">Cilium</keyword>
<feature type="region of interest" description="Disordered" evidence="2">
    <location>
        <begin position="138"/>
        <end position="166"/>
    </location>
</feature>
<dbReference type="AlphaFoldDB" id="A0A9Q4AYV1"/>
<keyword evidence="4" id="KW-1185">Reference proteome</keyword>
<dbReference type="EMBL" id="JABXYM010000001">
    <property type="protein sequence ID" value="MCR6095060.1"/>
    <property type="molecule type" value="Genomic_DNA"/>
</dbReference>
<evidence type="ECO:0000313" key="4">
    <source>
        <dbReference type="Proteomes" id="UP001057753"/>
    </source>
</evidence>
<dbReference type="GO" id="GO:0044780">
    <property type="term" value="P:bacterial-type flagellum assembly"/>
    <property type="evidence" value="ECO:0007669"/>
    <property type="project" value="InterPro"/>
</dbReference>
<name>A0A9Q4AYV1_SALAG</name>